<comment type="caution">
    <text evidence="2">The sequence shown here is derived from an EMBL/GenBank/DDBJ whole genome shotgun (WGS) entry which is preliminary data.</text>
</comment>
<dbReference type="Pfam" id="PF06048">
    <property type="entry name" value="DUF927"/>
    <property type="match status" value="1"/>
</dbReference>
<protein>
    <submittedName>
        <fullName evidence="2">DNA helicase</fullName>
    </submittedName>
</protein>
<dbReference type="AlphaFoldDB" id="A0A252AUP1"/>
<evidence type="ECO:0000313" key="2">
    <source>
        <dbReference type="EMBL" id="OUI94093.1"/>
    </source>
</evidence>
<feature type="domain" description="DUF927" evidence="1">
    <location>
        <begin position="44"/>
        <end position="323"/>
    </location>
</feature>
<keyword evidence="2" id="KW-0347">Helicase</keyword>
<accession>A0A252AUP1</accession>
<keyword evidence="2" id="KW-0378">Hydrolase</keyword>
<evidence type="ECO:0000313" key="3">
    <source>
        <dbReference type="Proteomes" id="UP000194641"/>
    </source>
</evidence>
<sequence length="635" mass="69229">MRSGIEGAEVVSLPGKKKSGKINAGSVRVESECGRYYRDAHGLFQKQTDKDGNNKDLLLASPVWLIAEAKTLSGIWGLLLGWIDRDGEQQKRIFWRDQFSGDVAELRGQLAAGGVTFPPGPAAKGGFTGWLASLVTKQRAVVVERTGWHTVKERRVFVLPDVTYGEAEELVILQTAEQETTTFNVSGTVKDWIDNIGLYCRGNSRLTMAASAAFGAPLIGLLNLESGGISFRGNSRSGKSTALTVAASICGGTPDAGTKGYMRSWRATSNGLEGVALASCDNLLVLDEMGEMDPKELGGTAYMLGNGAGKLRAGRKGEPRAQARWRVLFMSSGEKGLDEMNREAGRMTKAGQAVRLVDLPADAGQGMGLFENIYHFDVPGSDPQPGAFADFLGENCGRYYGAPLRAYLEKLTERMTAEGIRPFRERLLNRLDEITAGYLAKWPGASGQVRSVARRFAMITIGGELATEFGLTGWDRDAPEVMVGLCFDSWLHDRGTAGRKEDQQAVQALREFISRFGHSRFLDWVPKRAGEYPDGWDEGKPPPERFRIQNAAGWRKWAQMPDGSWCWVYHLTLEGMREILSGLDFEGGIRPLRDAGLIIPDSQGKNTHGLTPPDGARVRLYVVSANILSVSAKGA</sequence>
<keyword evidence="2" id="KW-0067">ATP-binding</keyword>
<dbReference type="Proteomes" id="UP000194641">
    <property type="component" value="Unassembled WGS sequence"/>
</dbReference>
<dbReference type="GO" id="GO:0004386">
    <property type="term" value="F:helicase activity"/>
    <property type="evidence" value="ECO:0007669"/>
    <property type="project" value="UniProtKB-KW"/>
</dbReference>
<proteinExistence type="predicted"/>
<keyword evidence="2" id="KW-0547">Nucleotide-binding</keyword>
<evidence type="ECO:0000259" key="1">
    <source>
        <dbReference type="Pfam" id="PF06048"/>
    </source>
</evidence>
<gene>
    <name evidence="2" type="ORF">HK17_05130</name>
</gene>
<reference evidence="3" key="1">
    <citation type="submission" date="2014-06" db="EMBL/GenBank/DDBJ databases">
        <authorList>
            <person name="Winans N.J."/>
            <person name="Newell P.D."/>
            <person name="Douglas A.E."/>
        </authorList>
    </citation>
    <scope>NUCLEOTIDE SEQUENCE [LARGE SCALE GENOMIC DNA]</scope>
</reference>
<organism evidence="2 3">
    <name type="scientific">Acetobacter indonesiensis</name>
    <dbReference type="NCBI Taxonomy" id="104101"/>
    <lineage>
        <taxon>Bacteria</taxon>
        <taxon>Pseudomonadati</taxon>
        <taxon>Pseudomonadota</taxon>
        <taxon>Alphaproteobacteria</taxon>
        <taxon>Acetobacterales</taxon>
        <taxon>Acetobacteraceae</taxon>
        <taxon>Acetobacter</taxon>
    </lineage>
</organism>
<dbReference type="EMBL" id="JOPA01000017">
    <property type="protein sequence ID" value="OUI94093.1"/>
    <property type="molecule type" value="Genomic_DNA"/>
</dbReference>
<name>A0A252AUP1_9PROT</name>
<dbReference type="InterPro" id="IPR009270">
    <property type="entry name" value="DUF927"/>
</dbReference>